<evidence type="ECO:0000313" key="2">
    <source>
        <dbReference type="EMBL" id="OLP84724.1"/>
    </source>
</evidence>
<protein>
    <recommendedName>
        <fullName evidence="4">Reverse transcriptase domain-containing protein</fullName>
    </recommendedName>
</protein>
<feature type="region of interest" description="Disordered" evidence="1">
    <location>
        <begin position="496"/>
        <end position="516"/>
    </location>
</feature>
<name>A0A1Q9CP80_SYMMI</name>
<feature type="region of interest" description="Disordered" evidence="1">
    <location>
        <begin position="119"/>
        <end position="182"/>
    </location>
</feature>
<dbReference type="EMBL" id="LSRX01001022">
    <property type="protein sequence ID" value="OLP84724.1"/>
    <property type="molecule type" value="Genomic_DNA"/>
</dbReference>
<dbReference type="AlphaFoldDB" id="A0A1Q9CP80"/>
<evidence type="ECO:0000256" key="1">
    <source>
        <dbReference type="SAM" id="MobiDB-lite"/>
    </source>
</evidence>
<evidence type="ECO:0000313" key="3">
    <source>
        <dbReference type="Proteomes" id="UP000186817"/>
    </source>
</evidence>
<dbReference type="Proteomes" id="UP000186817">
    <property type="component" value="Unassembled WGS sequence"/>
</dbReference>
<feature type="compositionally biased region" description="Basic and acidic residues" evidence="1">
    <location>
        <begin position="503"/>
        <end position="516"/>
    </location>
</feature>
<proteinExistence type="predicted"/>
<evidence type="ECO:0008006" key="4">
    <source>
        <dbReference type="Google" id="ProtNLM"/>
    </source>
</evidence>
<keyword evidence="3" id="KW-1185">Reference proteome</keyword>
<organism evidence="2 3">
    <name type="scientific">Symbiodinium microadriaticum</name>
    <name type="common">Dinoflagellate</name>
    <name type="synonym">Zooxanthella microadriatica</name>
    <dbReference type="NCBI Taxonomy" id="2951"/>
    <lineage>
        <taxon>Eukaryota</taxon>
        <taxon>Sar</taxon>
        <taxon>Alveolata</taxon>
        <taxon>Dinophyceae</taxon>
        <taxon>Suessiales</taxon>
        <taxon>Symbiodiniaceae</taxon>
        <taxon>Symbiodinium</taxon>
    </lineage>
</organism>
<sequence length="663" mass="71279">MRRARLRRPCLGLPSHWALGSTSQDRRTGVGESCARSCWGRWLGGPAAAPQQWLCATTAPGVAPDDRRRFDLVICGASPLEGALCCDATLVSPLTRNGQPQPGTVQDDGAMLRVAERRKLPTQSSAPEARSGSSCSAGAGMKQLSSSSETWRACEPNGPRRHCEPQPPPPGRDGGGPEEQCALPLHPFLASLRTATRGSAAGPSGITNEPLRILLDDEADCTLSHRAAGRLARADVPVTPVVAAIRAGRIVALRKPSGRARALVVGDVMRRLVGRTLAQGYASELQTACMPSQHGLSTRAGTEALVRLLCVATGSDPRATMLSIDAIGAFDHVSRHAMLAGLRQRPGLQPLLPYVRQFYASDSTYVWQDPDSQSHEVRQSEGGEQGDPFMPALYAITQHPALTAVHTQLRAGEAVFAYMSLQFPSASGNCWTPVSGHFANMRALGLVSPRSPICTLRGYFCTTAPSPPTSCMCSPHLMPVVPLQSRRQRKPLQGYRVPAWDAPEPRHPAQADDQAKATDISLPVTYGYGPVPSRHALRRSAATRRKRRDTYPELSRSPRCHLVVFPVEIGGRWGSEPASFLRLLARARAARAHAAVRSALRAADVSRWSSIIAVAVQRALASSLLELPFDTVAFAAGEPAVYEALQDERWLHAPASSRPPARA</sequence>
<gene>
    <name evidence="2" type="ORF">AK812_SmicGene34368</name>
</gene>
<feature type="compositionally biased region" description="Low complexity" evidence="1">
    <location>
        <begin position="129"/>
        <end position="140"/>
    </location>
</feature>
<dbReference type="OrthoDB" id="444472at2759"/>
<reference evidence="2 3" key="1">
    <citation type="submission" date="2016-02" db="EMBL/GenBank/DDBJ databases">
        <title>Genome analysis of coral dinoflagellate symbionts highlights evolutionary adaptations to a symbiotic lifestyle.</title>
        <authorList>
            <person name="Aranda M."/>
            <person name="Li Y."/>
            <person name="Liew Y.J."/>
            <person name="Baumgarten S."/>
            <person name="Simakov O."/>
            <person name="Wilson M."/>
            <person name="Piel J."/>
            <person name="Ashoor H."/>
            <person name="Bougouffa S."/>
            <person name="Bajic V.B."/>
            <person name="Ryu T."/>
            <person name="Ravasi T."/>
            <person name="Bayer T."/>
            <person name="Micklem G."/>
            <person name="Kim H."/>
            <person name="Bhak J."/>
            <person name="Lajeunesse T.C."/>
            <person name="Voolstra C.R."/>
        </authorList>
    </citation>
    <scope>NUCLEOTIDE SEQUENCE [LARGE SCALE GENOMIC DNA]</scope>
    <source>
        <strain evidence="2 3">CCMP2467</strain>
    </source>
</reference>
<comment type="caution">
    <text evidence="2">The sequence shown here is derived from an EMBL/GenBank/DDBJ whole genome shotgun (WGS) entry which is preliminary data.</text>
</comment>
<accession>A0A1Q9CP80</accession>